<reference evidence="1" key="1">
    <citation type="submission" date="2020-11" db="EMBL/GenBank/DDBJ databases">
        <title>Agrobacterium vitis strain K377 genome.</title>
        <authorList>
            <person name="Xi H."/>
        </authorList>
    </citation>
    <scope>NUCLEOTIDE SEQUENCE</scope>
    <source>
        <strain evidence="1">K377</strain>
    </source>
</reference>
<dbReference type="AlphaFoldDB" id="A0AAE2RF59"/>
<name>A0AAE2RF59_AGRVI</name>
<dbReference type="Proteomes" id="UP000655037">
    <property type="component" value="Unassembled WGS sequence"/>
</dbReference>
<comment type="caution">
    <text evidence="1">The sequence shown here is derived from an EMBL/GenBank/DDBJ whole genome shotgun (WGS) entry which is preliminary data.</text>
</comment>
<gene>
    <name evidence="1" type="ORF">IEI95_014925</name>
</gene>
<dbReference type="EMBL" id="JACXXJ020000005">
    <property type="protein sequence ID" value="MBF2715511.1"/>
    <property type="molecule type" value="Genomic_DNA"/>
</dbReference>
<protein>
    <submittedName>
        <fullName evidence="1">Uncharacterized protein</fullName>
    </submittedName>
</protein>
<accession>A0AAE2RF59</accession>
<evidence type="ECO:0000313" key="2">
    <source>
        <dbReference type="Proteomes" id="UP000655037"/>
    </source>
</evidence>
<dbReference type="RefSeq" id="WP_194416658.1">
    <property type="nucleotide sequence ID" value="NZ_JACXXJ020000005.1"/>
</dbReference>
<proteinExistence type="predicted"/>
<sequence length="201" mass="22375">MYNISSMYEAMVDGVIVEVTAGRSSRWAAMAAWWLGRQQILNARTFWYGVAAHMTNGLTSEEQTAIQDQLLSDERAYLSAVTELPAIPDFVASTVDGWVNVPISDETLKARYQLAIQQFMNAKARERGYDSLTTAVTYVGDKHATFAAEAAALKDWRSDVWVYSLAELEKVIAKQRPIPTVADFLAELPAFTWPETQSAEA</sequence>
<evidence type="ECO:0000313" key="1">
    <source>
        <dbReference type="EMBL" id="MBF2715511.1"/>
    </source>
</evidence>
<organism evidence="1 2">
    <name type="scientific">Agrobacterium vitis</name>
    <name type="common">Rhizobium vitis</name>
    <dbReference type="NCBI Taxonomy" id="373"/>
    <lineage>
        <taxon>Bacteria</taxon>
        <taxon>Pseudomonadati</taxon>
        <taxon>Pseudomonadota</taxon>
        <taxon>Alphaproteobacteria</taxon>
        <taxon>Hyphomicrobiales</taxon>
        <taxon>Rhizobiaceae</taxon>
        <taxon>Rhizobium/Agrobacterium group</taxon>
        <taxon>Agrobacterium</taxon>
    </lineage>
</organism>